<dbReference type="GO" id="GO:0004803">
    <property type="term" value="F:transposase activity"/>
    <property type="evidence" value="ECO:0007669"/>
    <property type="project" value="InterPro"/>
</dbReference>
<dbReference type="SUPFAM" id="SSF46689">
    <property type="entry name" value="Homeodomain-like"/>
    <property type="match status" value="1"/>
</dbReference>
<dbReference type="Pfam" id="PF01527">
    <property type="entry name" value="HTH_Tnp_1"/>
    <property type="match status" value="1"/>
</dbReference>
<gene>
    <name evidence="1" type="ORF">MNBD_GAMMA04-2147</name>
</gene>
<dbReference type="AlphaFoldDB" id="A0A3B0W0C1"/>
<evidence type="ECO:0000313" key="1">
    <source>
        <dbReference type="EMBL" id="VAW44147.1"/>
    </source>
</evidence>
<dbReference type="GO" id="GO:0006313">
    <property type="term" value="P:DNA transposition"/>
    <property type="evidence" value="ECO:0007669"/>
    <property type="project" value="InterPro"/>
</dbReference>
<organism evidence="1">
    <name type="scientific">hydrothermal vent metagenome</name>
    <dbReference type="NCBI Taxonomy" id="652676"/>
    <lineage>
        <taxon>unclassified sequences</taxon>
        <taxon>metagenomes</taxon>
        <taxon>ecological metagenomes</taxon>
    </lineage>
</organism>
<proteinExistence type="predicted"/>
<feature type="non-terminal residue" evidence="1">
    <location>
        <position position="57"/>
    </location>
</feature>
<evidence type="ECO:0008006" key="2">
    <source>
        <dbReference type="Google" id="ProtNLM"/>
    </source>
</evidence>
<name>A0A3B0W0C1_9ZZZZ</name>
<reference evidence="1" key="1">
    <citation type="submission" date="2018-06" db="EMBL/GenBank/DDBJ databases">
        <authorList>
            <person name="Zhirakovskaya E."/>
        </authorList>
    </citation>
    <scope>NUCLEOTIDE SEQUENCE</scope>
</reference>
<sequence>MNHYSSERKEAVLKKLLPPHNMTVAEVARQEGIKPKTLYNWRHDAKKRGLPVPGKTT</sequence>
<dbReference type="GO" id="GO:0003677">
    <property type="term" value="F:DNA binding"/>
    <property type="evidence" value="ECO:0007669"/>
    <property type="project" value="InterPro"/>
</dbReference>
<protein>
    <recommendedName>
        <fullName evidence="2">Transposase</fullName>
    </recommendedName>
</protein>
<dbReference type="EMBL" id="UOFB01000024">
    <property type="protein sequence ID" value="VAW44147.1"/>
    <property type="molecule type" value="Genomic_DNA"/>
</dbReference>
<dbReference type="InterPro" id="IPR009057">
    <property type="entry name" value="Homeodomain-like_sf"/>
</dbReference>
<dbReference type="InterPro" id="IPR002514">
    <property type="entry name" value="Transposase_8"/>
</dbReference>
<accession>A0A3B0W0C1</accession>